<dbReference type="SMART" id="SM00671">
    <property type="entry name" value="SEL1"/>
    <property type="match status" value="6"/>
</dbReference>
<proteinExistence type="predicted"/>
<comment type="caution">
    <text evidence="1">The sequence shown here is derived from an EMBL/GenBank/DDBJ whole genome shotgun (WGS) entry which is preliminary data.</text>
</comment>
<reference evidence="1 2" key="1">
    <citation type="submission" date="2014-02" db="EMBL/GenBank/DDBJ databases">
        <title>Single nucleus genome sequencing reveals high similarity among nuclei of an endomycorrhizal fungus.</title>
        <authorList>
            <person name="Lin K."/>
            <person name="Geurts R."/>
            <person name="Zhang Z."/>
            <person name="Limpens E."/>
            <person name="Saunders D.G."/>
            <person name="Mu D."/>
            <person name="Pang E."/>
            <person name="Cao H."/>
            <person name="Cha H."/>
            <person name="Lin T."/>
            <person name="Zhou Q."/>
            <person name="Shang Y."/>
            <person name="Li Y."/>
            <person name="Ivanov S."/>
            <person name="Sharma T."/>
            <person name="Velzen R.V."/>
            <person name="Ruijter N.D."/>
            <person name="Aanen D.K."/>
            <person name="Win J."/>
            <person name="Kamoun S."/>
            <person name="Bisseling T."/>
            <person name="Huang S."/>
        </authorList>
    </citation>
    <scope>NUCLEOTIDE SEQUENCE [LARGE SCALE GENOMIC DNA]</scope>
    <source>
        <strain evidence="2">DAOM197198w</strain>
    </source>
</reference>
<dbReference type="HOGENOM" id="CLU_000288_36_14_1"/>
<dbReference type="PANTHER" id="PTHR43628">
    <property type="entry name" value="ACTIVATOR OF C KINASE PROTEIN 1-RELATED"/>
    <property type="match status" value="1"/>
</dbReference>
<accession>A0A015K901</accession>
<evidence type="ECO:0000313" key="2">
    <source>
        <dbReference type="Proteomes" id="UP000022910"/>
    </source>
</evidence>
<dbReference type="Gene3D" id="1.25.40.10">
    <property type="entry name" value="Tetratricopeptide repeat domain"/>
    <property type="match status" value="2"/>
</dbReference>
<keyword evidence="2" id="KW-1185">Reference proteome</keyword>
<dbReference type="Proteomes" id="UP000022910">
    <property type="component" value="Unassembled WGS sequence"/>
</dbReference>
<dbReference type="InterPro" id="IPR052945">
    <property type="entry name" value="Mitotic_Regulator"/>
</dbReference>
<dbReference type="OrthoDB" id="2384430at2759"/>
<dbReference type="EMBL" id="JEMT01023715">
    <property type="protein sequence ID" value="EXX63959.1"/>
    <property type="molecule type" value="Genomic_DNA"/>
</dbReference>
<dbReference type="Pfam" id="PF08238">
    <property type="entry name" value="Sel1"/>
    <property type="match status" value="6"/>
</dbReference>
<dbReference type="PANTHER" id="PTHR43628:SF1">
    <property type="entry name" value="CHITIN SYNTHASE REGULATORY FACTOR 2-RELATED"/>
    <property type="match status" value="1"/>
</dbReference>
<gene>
    <name evidence="1" type="ORF">RirG_147450</name>
</gene>
<sequence>MSGNKKMQDTESTNEWINGVEEKRIVTKKDIKENTQFSSQQELIETSFRTNHSELQKELSQIIQYFDKINIKEIDPITVSNEQEKLLLKKGFDIIVDETNDLIFRLSNKGIDSKLMKERVVEYFNNYNISSQEIYNWLLSNQNSSNSIFLLGYFNYQGIETNRNDVKAFNLFINALEKNHILVQIYVGDCYKNGYGTIKNEKLAFEYIEKVAYKNFANGQVRIGYFYKNGIGIKKDLKKAFYWYEKAANNGNTIAVCSLGLFYKEGMGVKKDDNKAFELFKQSAEEQFPDGIMMLGCCYENGTGTEIDMQKAFELFQKSANLGSMVARYNLGIMYEYGKGITKDIGKAIYWYKESSKQGYKNAQYRLEKLQKQQNQLNY</sequence>
<evidence type="ECO:0000313" key="1">
    <source>
        <dbReference type="EMBL" id="EXX63959.1"/>
    </source>
</evidence>
<protein>
    <submittedName>
        <fullName evidence="1">Skt5p</fullName>
    </submittedName>
</protein>
<dbReference type="InterPro" id="IPR011990">
    <property type="entry name" value="TPR-like_helical_dom_sf"/>
</dbReference>
<dbReference type="InterPro" id="IPR006597">
    <property type="entry name" value="Sel1-like"/>
</dbReference>
<name>A0A015K901_RHIIW</name>
<dbReference type="AlphaFoldDB" id="A0A015K901"/>
<organism evidence="1 2">
    <name type="scientific">Rhizophagus irregularis (strain DAOM 197198w)</name>
    <name type="common">Glomus intraradices</name>
    <dbReference type="NCBI Taxonomy" id="1432141"/>
    <lineage>
        <taxon>Eukaryota</taxon>
        <taxon>Fungi</taxon>
        <taxon>Fungi incertae sedis</taxon>
        <taxon>Mucoromycota</taxon>
        <taxon>Glomeromycotina</taxon>
        <taxon>Glomeromycetes</taxon>
        <taxon>Glomerales</taxon>
        <taxon>Glomeraceae</taxon>
        <taxon>Rhizophagus</taxon>
    </lineage>
</organism>
<dbReference type="SUPFAM" id="SSF81901">
    <property type="entry name" value="HCP-like"/>
    <property type="match status" value="1"/>
</dbReference>